<reference evidence="3" key="1">
    <citation type="journal article" date="2019" name="Int. J. Syst. Evol. Microbiol.">
        <title>The Global Catalogue of Microorganisms (GCM) 10K type strain sequencing project: providing services to taxonomists for standard genome sequencing and annotation.</title>
        <authorList>
            <consortium name="The Broad Institute Genomics Platform"/>
            <consortium name="The Broad Institute Genome Sequencing Center for Infectious Disease"/>
            <person name="Wu L."/>
            <person name="Ma J."/>
        </authorList>
    </citation>
    <scope>NUCLEOTIDE SEQUENCE [LARGE SCALE GENOMIC DNA]</scope>
    <source>
        <strain evidence="3">KCTC 5701</strain>
    </source>
</reference>
<name>A0ABW0WA42_STRNO</name>
<dbReference type="EMBL" id="JBHSOE010000006">
    <property type="protein sequence ID" value="MFC5655032.1"/>
    <property type="molecule type" value="Genomic_DNA"/>
</dbReference>
<dbReference type="SUPFAM" id="SSF51230">
    <property type="entry name" value="Single hybrid motif"/>
    <property type="match status" value="1"/>
</dbReference>
<evidence type="ECO:0000313" key="2">
    <source>
        <dbReference type="EMBL" id="MFC5655032.1"/>
    </source>
</evidence>
<evidence type="ECO:0000256" key="1">
    <source>
        <dbReference type="SAM" id="MobiDB-lite"/>
    </source>
</evidence>
<dbReference type="Gene3D" id="2.40.50.100">
    <property type="match status" value="1"/>
</dbReference>
<accession>A0ABW0WA42</accession>
<keyword evidence="3" id="KW-1185">Reference proteome</keyword>
<proteinExistence type="predicted"/>
<dbReference type="Proteomes" id="UP001596065">
    <property type="component" value="Unassembled WGS sequence"/>
</dbReference>
<evidence type="ECO:0000313" key="3">
    <source>
        <dbReference type="Proteomes" id="UP001596065"/>
    </source>
</evidence>
<organism evidence="2 3">
    <name type="scientific">Streptomyces nogalater</name>
    <dbReference type="NCBI Taxonomy" id="38314"/>
    <lineage>
        <taxon>Bacteria</taxon>
        <taxon>Bacillati</taxon>
        <taxon>Actinomycetota</taxon>
        <taxon>Actinomycetes</taxon>
        <taxon>Kitasatosporales</taxon>
        <taxon>Streptomycetaceae</taxon>
        <taxon>Streptomyces</taxon>
    </lineage>
</organism>
<protein>
    <recommendedName>
        <fullName evidence="4">Glycine cleavage system H protein</fullName>
    </recommendedName>
</protein>
<comment type="caution">
    <text evidence="2">The sequence shown here is derived from an EMBL/GenBank/DDBJ whole genome shotgun (WGS) entry which is preliminary data.</text>
</comment>
<feature type="compositionally biased region" description="Acidic residues" evidence="1">
    <location>
        <begin position="71"/>
        <end position="81"/>
    </location>
</feature>
<dbReference type="InterPro" id="IPR011053">
    <property type="entry name" value="Single_hybrid_motif"/>
</dbReference>
<gene>
    <name evidence="2" type="ORF">ACFP3J_05950</name>
</gene>
<feature type="compositionally biased region" description="Basic and acidic residues" evidence="1">
    <location>
        <begin position="16"/>
        <end position="31"/>
    </location>
</feature>
<dbReference type="Pfam" id="PF01597">
    <property type="entry name" value="GCV_H"/>
    <property type="match status" value="1"/>
</dbReference>
<feature type="region of interest" description="Disordered" evidence="1">
    <location>
        <begin position="1"/>
        <end position="81"/>
    </location>
</feature>
<sequence>MPRPPAGQTRCPPNEAAERTTRRRPEPRKSYNGDLSDSPELVNDDPYGDGWMIRLRTDGPANTDGLLGADEYAEYPEAESD</sequence>
<dbReference type="InterPro" id="IPR033753">
    <property type="entry name" value="GCV_H/Fam206"/>
</dbReference>
<evidence type="ECO:0008006" key="4">
    <source>
        <dbReference type="Google" id="ProtNLM"/>
    </source>
</evidence>
<dbReference type="RefSeq" id="WP_344346783.1">
    <property type="nucleotide sequence ID" value="NZ_BAAASM010000006.1"/>
</dbReference>